<dbReference type="InterPro" id="IPR002629">
    <property type="entry name" value="Met_Synth_C/arc"/>
</dbReference>
<dbReference type="Proteomes" id="UP000694257">
    <property type="component" value="Chromosome"/>
</dbReference>
<organism evidence="2 3">
    <name type="scientific">Nocardia iowensis</name>
    <dbReference type="NCBI Taxonomy" id="204891"/>
    <lineage>
        <taxon>Bacteria</taxon>
        <taxon>Bacillati</taxon>
        <taxon>Actinomycetota</taxon>
        <taxon>Actinomycetes</taxon>
        <taxon>Mycobacteriales</taxon>
        <taxon>Nocardiaceae</taxon>
        <taxon>Nocardia</taxon>
    </lineage>
</organism>
<keyword evidence="3" id="KW-1185">Reference proteome</keyword>
<dbReference type="EMBL" id="CP078145">
    <property type="protein sequence ID" value="QXN89855.1"/>
    <property type="molecule type" value="Genomic_DNA"/>
</dbReference>
<accession>A0ABX8RNI1</accession>
<protein>
    <submittedName>
        <fullName evidence="2">Methionine synthase</fullName>
    </submittedName>
</protein>
<gene>
    <name evidence="2" type="ORF">KV110_31025</name>
</gene>
<dbReference type="CDD" id="cd03310">
    <property type="entry name" value="CIMS_like"/>
    <property type="match status" value="1"/>
</dbReference>
<dbReference type="Pfam" id="PF01717">
    <property type="entry name" value="Meth_synt_2"/>
    <property type="match status" value="1"/>
</dbReference>
<feature type="domain" description="Cobalamin-independent methionine synthase MetE C-terminal/archaeal" evidence="1">
    <location>
        <begin position="39"/>
        <end position="360"/>
    </location>
</feature>
<proteinExistence type="predicted"/>
<evidence type="ECO:0000313" key="2">
    <source>
        <dbReference type="EMBL" id="QXN89855.1"/>
    </source>
</evidence>
<evidence type="ECO:0000313" key="3">
    <source>
        <dbReference type="Proteomes" id="UP000694257"/>
    </source>
</evidence>
<evidence type="ECO:0000259" key="1">
    <source>
        <dbReference type="Pfam" id="PF01717"/>
    </source>
</evidence>
<name>A0ABX8RNI1_NOCIO</name>
<dbReference type="RefSeq" id="WP_218470721.1">
    <property type="nucleotide sequence ID" value="NZ_BAABJN010000006.1"/>
</dbReference>
<reference evidence="2 3" key="1">
    <citation type="submission" date="2021-07" db="EMBL/GenBank/DDBJ databases">
        <title>Whole Genome Sequence of Nocardia Iowensis.</title>
        <authorList>
            <person name="Lamm A."/>
            <person name="Collins-Fairclough A.M."/>
            <person name="Bunk B."/>
            <person name="Sproer C."/>
        </authorList>
    </citation>
    <scope>NUCLEOTIDE SEQUENCE [LARGE SCALE GENOMIC DNA]</scope>
    <source>
        <strain evidence="2 3">NRRL 5646</strain>
    </source>
</reference>
<sequence>MIDQQNRTTVYQDDKDVVRDSNTDVNRKVGAAPALRGGTATGVGSWPGTDPREAATTILGELPELPHLVELPGRGPGADLIGRMSALLVDMRFDTTTRGYRLAPRPGALSRRARDLLRADLDALEEAWETAGSAGSGRPIKLQVAGPLTLAAQVELPSGHLALTDSGALRDLSESLAEGLVNHVAEVRKRLGAQVLLQLDEPSLTTVLEGSLNGVSMLDTVRALPEPEALAVLNTVIATQSAPVLIHSCAEPPALAFLRGSAAAAIGFDITTIGTRDLDTIGEILDSGKHLVLGLVPTTAAPTPPTWRDIAEPGVRLIDRLGFPRTILASQVLVSPACGLGNASLTWARKTLSLAAEVARAYAEDPESLTFEETSGIA</sequence>